<dbReference type="InterPro" id="IPR036318">
    <property type="entry name" value="FAD-bd_PCMH-like_sf"/>
</dbReference>
<reference evidence="6 7" key="1">
    <citation type="journal article" date="2011" name="Genome Biol.">
        <title>Comparative genome sequence analysis underscores mycoparasitism as the ancestral life style of Trichoderma.</title>
        <authorList>
            <person name="Kubicek C.P."/>
            <person name="Herrera-Estrella A."/>
            <person name="Seidl-Seiboth V."/>
            <person name="Martinez D.A."/>
            <person name="Druzhinina I.S."/>
            <person name="Thon M."/>
            <person name="Zeilinger S."/>
            <person name="Casas-Flores S."/>
            <person name="Horwitz B.A."/>
            <person name="Mukherjee P.K."/>
            <person name="Mukherjee M."/>
            <person name="Kredics L."/>
            <person name="Alcaraz L.D."/>
            <person name="Aerts A."/>
            <person name="Antal Z."/>
            <person name="Atanasova L."/>
            <person name="Cervantes-Badillo M.G."/>
            <person name="Challacombe J."/>
            <person name="Chertkov O."/>
            <person name="McCluskey K."/>
            <person name="Coulpier F."/>
            <person name="Deshpande N."/>
            <person name="von Doehren H."/>
            <person name="Ebbole D.J."/>
            <person name="Esquivel-Naranjo E.U."/>
            <person name="Fekete E."/>
            <person name="Flipphi M."/>
            <person name="Glaser F."/>
            <person name="Gomez-Rodriguez E.Y."/>
            <person name="Gruber S."/>
            <person name="Han C."/>
            <person name="Henrissat B."/>
            <person name="Hermosa R."/>
            <person name="Hernandez-Onate M."/>
            <person name="Karaffa L."/>
            <person name="Kosti I."/>
            <person name="Le Crom S."/>
            <person name="Lindquist E."/>
            <person name="Lucas S."/>
            <person name="Luebeck M."/>
            <person name="Luebeck P.S."/>
            <person name="Margeot A."/>
            <person name="Metz B."/>
            <person name="Misra M."/>
            <person name="Nevalainen H."/>
            <person name="Omann M."/>
            <person name="Packer N."/>
            <person name="Perrone G."/>
            <person name="Uresti-Rivera E.E."/>
            <person name="Salamov A."/>
            <person name="Schmoll M."/>
            <person name="Seiboth B."/>
            <person name="Shapiro H."/>
            <person name="Sukno S."/>
            <person name="Tamayo-Ramos J.A."/>
            <person name="Tisch D."/>
            <person name="Wiest A."/>
            <person name="Wilkinson H.H."/>
            <person name="Zhang M."/>
            <person name="Coutinho P.M."/>
            <person name="Kenerley C.M."/>
            <person name="Monte E."/>
            <person name="Baker S.E."/>
            <person name="Grigoriev I.V."/>
        </authorList>
    </citation>
    <scope>NUCLEOTIDE SEQUENCE [LARGE SCALE GENOMIC DNA]</scope>
    <source>
        <strain evidence="7">Gv29-8 / FGSC 10586</strain>
    </source>
</reference>
<dbReference type="InterPro" id="IPR050416">
    <property type="entry name" value="FAD-linked_Oxidoreductase"/>
</dbReference>
<dbReference type="Gene3D" id="3.30.43.10">
    <property type="entry name" value="Uridine Diphospho-n-acetylenolpyruvylglucosamine Reductase, domain 2"/>
    <property type="match status" value="1"/>
</dbReference>
<dbReference type="OrthoDB" id="2151789at2759"/>
<dbReference type="STRING" id="413071.G9N0Q4"/>
<dbReference type="OMA" id="HACQRIA"/>
<proteinExistence type="inferred from homology"/>
<sequence>MSSVATIDAGRKAVSKYGTSFYFIAQAAQIAPACRILPVNTADVSEILNVVRETGTTFAVKAGGHCSYPSGTNAENGITIDLSRLKDIKISDNRKSVTVGAGCRFGEVYRELEAHGLGCVGGRVSSVGVSGLTLGGGISFFSTERGLACDNVVSYELVIANGQVLSVTKVSHPDLFWGMRGAGITFGIVTSFELKTFDLGEIWGGSSTFAHENETAVLEAFDKFVHADQDPLAEAFLVVADMAKDGNSVYTMVLSHSNPQSDTSVFNDFKNLTPLASSTQTRTLTNFCDELDSRNESGFRYRTNSLSVKCHLTTLKEIAAIHEECVHLLKDCDGFVPTLLYQPLLGAMLPKDDVSNALGIKPEDTPLIVIALLWKWTDIQHDKLISQVADQFVEKVEKATRAYGTFHRYQYLNYAANYQDVYGGYGEENRKRLLEIRAKYDPEGLMSILRPGIIQLSGQQEM</sequence>
<dbReference type="PANTHER" id="PTHR42973:SF34">
    <property type="entry name" value="FAD BINDING DOMAIN PROTEIN (AFU_ORTHOLOGUE AFUA_3G02770)"/>
    <property type="match status" value="1"/>
</dbReference>
<dbReference type="SUPFAM" id="SSF55103">
    <property type="entry name" value="FAD-linked oxidases, C-terminal domain"/>
    <property type="match status" value="1"/>
</dbReference>
<keyword evidence="4" id="KW-0560">Oxidoreductase</keyword>
<dbReference type="Proteomes" id="UP000007115">
    <property type="component" value="Unassembled WGS sequence"/>
</dbReference>
<dbReference type="InterPro" id="IPR016167">
    <property type="entry name" value="FAD-bd_PCMH_sub1"/>
</dbReference>
<keyword evidence="3" id="KW-0274">FAD</keyword>
<dbReference type="eggNOG" id="KOG1231">
    <property type="taxonomic scope" value="Eukaryota"/>
</dbReference>
<dbReference type="PANTHER" id="PTHR42973">
    <property type="entry name" value="BINDING OXIDOREDUCTASE, PUTATIVE (AFU_ORTHOLOGUE AFUA_1G17690)-RELATED"/>
    <property type="match status" value="1"/>
</dbReference>
<dbReference type="InParanoid" id="G9N0Q4"/>
<comment type="caution">
    <text evidence="6">The sequence shown here is derived from an EMBL/GenBank/DDBJ whole genome shotgun (WGS) entry which is preliminary data.</text>
</comment>
<keyword evidence="7" id="KW-1185">Reference proteome</keyword>
<name>G9N0Q4_HYPVG</name>
<dbReference type="VEuPathDB" id="FungiDB:TRIVIDRAFT_193312"/>
<dbReference type="RefSeq" id="XP_013954129.1">
    <property type="nucleotide sequence ID" value="XM_014098654.1"/>
</dbReference>
<accession>G9N0Q4</accession>
<dbReference type="Gene3D" id="3.30.465.10">
    <property type="match status" value="1"/>
</dbReference>
<keyword evidence="2" id="KW-0285">Flavoprotein</keyword>
<comment type="similarity">
    <text evidence="1">Belongs to the oxygen-dependent FAD-linked oxidoreductase family.</text>
</comment>
<dbReference type="InterPro" id="IPR016166">
    <property type="entry name" value="FAD-bd_PCMH"/>
</dbReference>
<dbReference type="GeneID" id="25789743"/>
<gene>
    <name evidence="6" type="ORF">TRIVIDRAFT_193312</name>
</gene>
<evidence type="ECO:0000256" key="4">
    <source>
        <dbReference type="ARBA" id="ARBA00023002"/>
    </source>
</evidence>
<dbReference type="Pfam" id="PF01565">
    <property type="entry name" value="FAD_binding_4"/>
    <property type="match status" value="1"/>
</dbReference>
<dbReference type="SUPFAM" id="SSF56176">
    <property type="entry name" value="FAD-binding/transporter-associated domain-like"/>
    <property type="match status" value="1"/>
</dbReference>
<dbReference type="PROSITE" id="PS51387">
    <property type="entry name" value="FAD_PCMH"/>
    <property type="match status" value="1"/>
</dbReference>
<evidence type="ECO:0000256" key="3">
    <source>
        <dbReference type="ARBA" id="ARBA00022827"/>
    </source>
</evidence>
<dbReference type="InterPro" id="IPR016169">
    <property type="entry name" value="FAD-bd_PCMH_sub2"/>
</dbReference>
<dbReference type="GO" id="GO:0016491">
    <property type="term" value="F:oxidoreductase activity"/>
    <property type="evidence" value="ECO:0007669"/>
    <property type="project" value="UniProtKB-KW"/>
</dbReference>
<evidence type="ECO:0000259" key="5">
    <source>
        <dbReference type="PROSITE" id="PS51387"/>
    </source>
</evidence>
<dbReference type="InterPro" id="IPR016164">
    <property type="entry name" value="FAD-linked_Oxase-like_C"/>
</dbReference>
<dbReference type="AlphaFoldDB" id="G9N0Q4"/>
<dbReference type="GO" id="GO:0071949">
    <property type="term" value="F:FAD binding"/>
    <property type="evidence" value="ECO:0007669"/>
    <property type="project" value="InterPro"/>
</dbReference>
<organism evidence="6 7">
    <name type="scientific">Hypocrea virens (strain Gv29-8 / FGSC 10586)</name>
    <name type="common">Gliocladium virens</name>
    <name type="synonym">Trichoderma virens</name>
    <dbReference type="NCBI Taxonomy" id="413071"/>
    <lineage>
        <taxon>Eukaryota</taxon>
        <taxon>Fungi</taxon>
        <taxon>Dikarya</taxon>
        <taxon>Ascomycota</taxon>
        <taxon>Pezizomycotina</taxon>
        <taxon>Sordariomycetes</taxon>
        <taxon>Hypocreomycetidae</taxon>
        <taxon>Hypocreales</taxon>
        <taxon>Hypocreaceae</taxon>
        <taxon>Trichoderma</taxon>
    </lineage>
</organism>
<feature type="domain" description="FAD-binding PCMH-type" evidence="5">
    <location>
        <begin position="28"/>
        <end position="199"/>
    </location>
</feature>
<evidence type="ECO:0000313" key="7">
    <source>
        <dbReference type="Proteomes" id="UP000007115"/>
    </source>
</evidence>
<evidence type="ECO:0000313" key="6">
    <source>
        <dbReference type="EMBL" id="EHK19936.1"/>
    </source>
</evidence>
<dbReference type="HOGENOM" id="CLU_018354_1_2_1"/>
<evidence type="ECO:0000256" key="2">
    <source>
        <dbReference type="ARBA" id="ARBA00022630"/>
    </source>
</evidence>
<evidence type="ECO:0000256" key="1">
    <source>
        <dbReference type="ARBA" id="ARBA00005466"/>
    </source>
</evidence>
<dbReference type="InterPro" id="IPR006094">
    <property type="entry name" value="Oxid_FAD_bind_N"/>
</dbReference>
<dbReference type="Gene3D" id="3.40.462.20">
    <property type="match status" value="1"/>
</dbReference>
<protein>
    <recommendedName>
        <fullName evidence="5">FAD-binding PCMH-type domain-containing protein</fullName>
    </recommendedName>
</protein>
<dbReference type="EMBL" id="ABDF02000082">
    <property type="protein sequence ID" value="EHK19936.1"/>
    <property type="molecule type" value="Genomic_DNA"/>
</dbReference>